<dbReference type="EMBL" id="JAIWYP010000016">
    <property type="protein sequence ID" value="KAH3696312.1"/>
    <property type="molecule type" value="Genomic_DNA"/>
</dbReference>
<keyword evidence="1" id="KW-0808">Transferase</keyword>
<reference evidence="4" key="2">
    <citation type="submission" date="2020-11" db="EMBL/GenBank/DDBJ databases">
        <authorList>
            <person name="McCartney M.A."/>
            <person name="Auch B."/>
            <person name="Kono T."/>
            <person name="Mallez S."/>
            <person name="Becker A."/>
            <person name="Gohl D.M."/>
            <person name="Silverstein K.A.T."/>
            <person name="Koren S."/>
            <person name="Bechman K.B."/>
            <person name="Herman A."/>
            <person name="Abrahante J.E."/>
            <person name="Garbe J."/>
        </authorList>
    </citation>
    <scope>NUCLEOTIDE SEQUENCE</scope>
    <source>
        <strain evidence="4">Duluth1</strain>
        <tissue evidence="4">Whole animal</tissue>
    </source>
</reference>
<gene>
    <name evidence="4" type="ORF">DPMN_083774</name>
</gene>
<feature type="domain" description="Carbohydrate kinase FGGY C-terminal" evidence="3">
    <location>
        <begin position="79"/>
        <end position="290"/>
    </location>
</feature>
<dbReference type="GO" id="GO:0019150">
    <property type="term" value="F:D-ribulokinase activity"/>
    <property type="evidence" value="ECO:0007669"/>
    <property type="project" value="TreeGrafter"/>
</dbReference>
<dbReference type="PANTHER" id="PTHR43435:SF4">
    <property type="entry name" value="FGGY CARBOHYDRATE KINASE DOMAIN-CONTAINING PROTEIN"/>
    <property type="match status" value="1"/>
</dbReference>
<evidence type="ECO:0000256" key="1">
    <source>
        <dbReference type="ARBA" id="ARBA00022679"/>
    </source>
</evidence>
<dbReference type="InterPro" id="IPR018485">
    <property type="entry name" value="FGGY_C"/>
</dbReference>
<dbReference type="InterPro" id="IPR043129">
    <property type="entry name" value="ATPase_NBD"/>
</dbReference>
<organism evidence="4 5">
    <name type="scientific">Dreissena polymorpha</name>
    <name type="common">Zebra mussel</name>
    <name type="synonym">Mytilus polymorpha</name>
    <dbReference type="NCBI Taxonomy" id="45954"/>
    <lineage>
        <taxon>Eukaryota</taxon>
        <taxon>Metazoa</taxon>
        <taxon>Spiralia</taxon>
        <taxon>Lophotrochozoa</taxon>
        <taxon>Mollusca</taxon>
        <taxon>Bivalvia</taxon>
        <taxon>Autobranchia</taxon>
        <taxon>Heteroconchia</taxon>
        <taxon>Euheterodonta</taxon>
        <taxon>Imparidentia</taxon>
        <taxon>Neoheterodontei</taxon>
        <taxon>Myida</taxon>
        <taxon>Dreissenoidea</taxon>
        <taxon>Dreissenidae</taxon>
        <taxon>Dreissena</taxon>
    </lineage>
</organism>
<dbReference type="Pfam" id="PF02782">
    <property type="entry name" value="FGGY_C"/>
    <property type="match status" value="1"/>
</dbReference>
<dbReference type="PANTHER" id="PTHR43435">
    <property type="entry name" value="RIBULOKINASE"/>
    <property type="match status" value="1"/>
</dbReference>
<keyword evidence="2" id="KW-0418">Kinase</keyword>
<dbReference type="GO" id="GO:0005737">
    <property type="term" value="C:cytoplasm"/>
    <property type="evidence" value="ECO:0007669"/>
    <property type="project" value="TreeGrafter"/>
</dbReference>
<comment type="caution">
    <text evidence="4">The sequence shown here is derived from an EMBL/GenBank/DDBJ whole genome shotgun (WGS) entry which is preliminary data.</text>
</comment>
<evidence type="ECO:0000313" key="5">
    <source>
        <dbReference type="Proteomes" id="UP000828390"/>
    </source>
</evidence>
<evidence type="ECO:0000259" key="3">
    <source>
        <dbReference type="Pfam" id="PF02782"/>
    </source>
</evidence>
<sequence>MIGLEDLAENNFAKIGSHVEAQGRPCGEGLSPSAAQELGLEPGTPVSVGIIDAHSATLGCIGCRPTGSDVIIPPLNSRLAMISGTSTCHMIMSDRAIFVPGVWGPHWSTIIPGLWTAEGGQSAAGKLIDFVIESHPAYAVCSKKAEASKTHITDYLYDILMERSRQCGVSSISQLTERLHIWPDYHGNRSPLADHTLTGMLCGLTLQADESSLAELYLATVQALAYGTRHILSELQNKGHVPEVIYICGGLRKNQLYIQTHADVTGMCVYVPDQKESVLLGSAILGATAAGFYPTLQVCMDSMSGRAEVAKPNQEDKQFHDRKYEVFLQMYRDQRKYAAIMSGKHEQ</sequence>
<evidence type="ECO:0000256" key="2">
    <source>
        <dbReference type="ARBA" id="ARBA00022777"/>
    </source>
</evidence>
<accession>A0A9D3YAI3</accession>
<dbReference type="AlphaFoldDB" id="A0A9D3YAI3"/>
<dbReference type="Gene3D" id="3.30.420.40">
    <property type="match status" value="2"/>
</dbReference>
<name>A0A9D3YAI3_DREPO</name>
<keyword evidence="5" id="KW-1185">Reference proteome</keyword>
<protein>
    <recommendedName>
        <fullName evidence="3">Carbohydrate kinase FGGY C-terminal domain-containing protein</fullName>
    </recommendedName>
</protein>
<dbReference type="GO" id="GO:0019321">
    <property type="term" value="P:pentose metabolic process"/>
    <property type="evidence" value="ECO:0007669"/>
    <property type="project" value="TreeGrafter"/>
</dbReference>
<reference evidence="4" key="1">
    <citation type="journal article" date="2019" name="bioRxiv">
        <title>The Genome of the Zebra Mussel, Dreissena polymorpha: A Resource for Invasive Species Research.</title>
        <authorList>
            <person name="McCartney M.A."/>
            <person name="Auch B."/>
            <person name="Kono T."/>
            <person name="Mallez S."/>
            <person name="Zhang Y."/>
            <person name="Obille A."/>
            <person name="Becker A."/>
            <person name="Abrahante J.E."/>
            <person name="Garbe J."/>
            <person name="Badalamenti J.P."/>
            <person name="Herman A."/>
            <person name="Mangelson H."/>
            <person name="Liachko I."/>
            <person name="Sullivan S."/>
            <person name="Sone E.D."/>
            <person name="Koren S."/>
            <person name="Silverstein K.A.T."/>
            <person name="Beckman K.B."/>
            <person name="Gohl D.M."/>
        </authorList>
    </citation>
    <scope>NUCLEOTIDE SEQUENCE</scope>
    <source>
        <strain evidence="4">Duluth1</strain>
        <tissue evidence="4">Whole animal</tissue>
    </source>
</reference>
<dbReference type="SUPFAM" id="SSF53067">
    <property type="entry name" value="Actin-like ATPase domain"/>
    <property type="match status" value="1"/>
</dbReference>
<proteinExistence type="predicted"/>
<dbReference type="Proteomes" id="UP000828390">
    <property type="component" value="Unassembled WGS sequence"/>
</dbReference>
<evidence type="ECO:0000313" key="4">
    <source>
        <dbReference type="EMBL" id="KAH3696312.1"/>
    </source>
</evidence>